<organism evidence="1 2">
    <name type="scientific">Trichonephila clavata</name>
    <name type="common">Joro spider</name>
    <name type="synonym">Nephila clavata</name>
    <dbReference type="NCBI Taxonomy" id="2740835"/>
    <lineage>
        <taxon>Eukaryota</taxon>
        <taxon>Metazoa</taxon>
        <taxon>Ecdysozoa</taxon>
        <taxon>Arthropoda</taxon>
        <taxon>Chelicerata</taxon>
        <taxon>Arachnida</taxon>
        <taxon>Araneae</taxon>
        <taxon>Araneomorphae</taxon>
        <taxon>Entelegynae</taxon>
        <taxon>Araneoidea</taxon>
        <taxon>Nephilidae</taxon>
        <taxon>Trichonephila</taxon>
    </lineage>
</organism>
<dbReference type="Proteomes" id="UP000887116">
    <property type="component" value="Unassembled WGS sequence"/>
</dbReference>
<proteinExistence type="predicted"/>
<dbReference type="AlphaFoldDB" id="A0A8X6G3Q4"/>
<keyword evidence="2" id="KW-1185">Reference proteome</keyword>
<protein>
    <submittedName>
        <fullName evidence="1">Uncharacterized protein</fullName>
    </submittedName>
</protein>
<name>A0A8X6G3Q4_TRICU</name>
<gene>
    <name evidence="1" type="ORF">TNCT_21471</name>
</gene>
<comment type="caution">
    <text evidence="1">The sequence shown here is derived from an EMBL/GenBank/DDBJ whole genome shotgun (WGS) entry which is preliminary data.</text>
</comment>
<evidence type="ECO:0000313" key="2">
    <source>
        <dbReference type="Proteomes" id="UP000887116"/>
    </source>
</evidence>
<reference evidence="1" key="1">
    <citation type="submission" date="2020-07" db="EMBL/GenBank/DDBJ databases">
        <title>Multicomponent nature underlies the extraordinary mechanical properties of spider dragline silk.</title>
        <authorList>
            <person name="Kono N."/>
            <person name="Nakamura H."/>
            <person name="Mori M."/>
            <person name="Yoshida Y."/>
            <person name="Ohtoshi R."/>
            <person name="Malay A.D."/>
            <person name="Moran D.A.P."/>
            <person name="Tomita M."/>
            <person name="Numata K."/>
            <person name="Arakawa K."/>
        </authorList>
    </citation>
    <scope>NUCLEOTIDE SEQUENCE</scope>
</reference>
<dbReference type="EMBL" id="BMAO01024441">
    <property type="protein sequence ID" value="GFQ95366.1"/>
    <property type="molecule type" value="Genomic_DNA"/>
</dbReference>
<evidence type="ECO:0000313" key="1">
    <source>
        <dbReference type="EMBL" id="GFQ95366.1"/>
    </source>
</evidence>
<accession>A0A8X6G3Q4</accession>
<sequence length="81" mass="9222">MTFLVKPILESSDYLTKAQQAVAAPFDIVPLPRVSLKLYNTEIQSHTNLVETHPFKDSKFLEESERSSTSLSFNKTNKFCL</sequence>